<proteinExistence type="inferred from homology"/>
<dbReference type="InterPro" id="IPR022682">
    <property type="entry name" value="Calpain_domain_III"/>
</dbReference>
<accession>A0A3P9L2R9</accession>
<reference evidence="3" key="3">
    <citation type="submission" date="2025-08" db="UniProtKB">
        <authorList>
            <consortium name="Ensembl"/>
        </authorList>
    </citation>
    <scope>IDENTIFICATION</scope>
    <source>
        <strain evidence="3">HNI</strain>
    </source>
</reference>
<dbReference type="GO" id="GO:0004198">
    <property type="term" value="F:calcium-dependent cysteine-type endopeptidase activity"/>
    <property type="evidence" value="ECO:0007669"/>
    <property type="project" value="InterPro"/>
</dbReference>
<dbReference type="Gene3D" id="2.60.120.380">
    <property type="match status" value="1"/>
</dbReference>
<dbReference type="SUPFAM" id="SSF49758">
    <property type="entry name" value="Calpain large subunit, middle domain (domain III)"/>
    <property type="match status" value="1"/>
</dbReference>
<organism evidence="3 4">
    <name type="scientific">Oryzias latipes</name>
    <name type="common">Japanese rice fish</name>
    <name type="synonym">Japanese killifish</name>
    <dbReference type="NCBI Taxonomy" id="8090"/>
    <lineage>
        <taxon>Eukaryota</taxon>
        <taxon>Metazoa</taxon>
        <taxon>Chordata</taxon>
        <taxon>Craniata</taxon>
        <taxon>Vertebrata</taxon>
        <taxon>Euteleostomi</taxon>
        <taxon>Actinopterygii</taxon>
        <taxon>Neopterygii</taxon>
        <taxon>Teleostei</taxon>
        <taxon>Neoteleostei</taxon>
        <taxon>Acanthomorphata</taxon>
        <taxon>Ovalentaria</taxon>
        <taxon>Atherinomorphae</taxon>
        <taxon>Beloniformes</taxon>
        <taxon>Adrianichthyidae</taxon>
        <taxon>Oryziinae</taxon>
        <taxon>Oryzias</taxon>
    </lineage>
</organism>
<evidence type="ECO:0000259" key="2">
    <source>
        <dbReference type="SMART" id="SM00720"/>
    </source>
</evidence>
<dbReference type="InterPro" id="IPR036213">
    <property type="entry name" value="Calpain_III_sf"/>
</dbReference>
<dbReference type="Proteomes" id="UP000265180">
    <property type="component" value="Chromosome 15"/>
</dbReference>
<comment type="similarity">
    <text evidence="1">Belongs to the peptidase C2 family.</text>
</comment>
<evidence type="ECO:0000256" key="1">
    <source>
        <dbReference type="ARBA" id="ARBA00007623"/>
    </source>
</evidence>
<dbReference type="InterPro" id="IPR022683">
    <property type="entry name" value="Calpain_III"/>
</dbReference>
<dbReference type="AlphaFoldDB" id="A0A3P9L2R9"/>
<dbReference type="PANTHER" id="PTHR10183">
    <property type="entry name" value="CALPAIN"/>
    <property type="match status" value="1"/>
</dbReference>
<dbReference type="GO" id="GO:0006508">
    <property type="term" value="P:proteolysis"/>
    <property type="evidence" value="ECO:0007669"/>
    <property type="project" value="InterPro"/>
</dbReference>
<feature type="domain" description="Peptidase C2 calpain" evidence="2">
    <location>
        <begin position="1"/>
        <end position="50"/>
    </location>
</feature>
<dbReference type="PANTHER" id="PTHR10183:SF409">
    <property type="entry name" value="CALPAIN-8"/>
    <property type="match status" value="1"/>
</dbReference>
<reference evidence="3" key="4">
    <citation type="submission" date="2025-09" db="UniProtKB">
        <authorList>
            <consortium name="Ensembl"/>
        </authorList>
    </citation>
    <scope>IDENTIFICATION</scope>
    <source>
        <strain evidence="3">HNI</strain>
    </source>
</reference>
<reference evidence="3 4" key="2">
    <citation type="submission" date="2017-04" db="EMBL/GenBank/DDBJ databases">
        <title>CpG methylation of centromeres and impact of large insertions on vertebrate speciation.</title>
        <authorList>
            <person name="Ichikawa K."/>
            <person name="Yoshimura J."/>
            <person name="Morishita S."/>
        </authorList>
    </citation>
    <scope>NUCLEOTIDE SEQUENCE</scope>
    <source>
        <strain evidence="3 4">HNI</strain>
    </source>
</reference>
<dbReference type="SMART" id="SM00720">
    <property type="entry name" value="calpain_III"/>
    <property type="match status" value="1"/>
</dbReference>
<evidence type="ECO:0000313" key="4">
    <source>
        <dbReference type="Proteomes" id="UP000265180"/>
    </source>
</evidence>
<evidence type="ECO:0000313" key="3">
    <source>
        <dbReference type="Ensembl" id="ENSORLP00020015000.1"/>
    </source>
</evidence>
<name>A0A3P9L2R9_ORYLA</name>
<protein>
    <recommendedName>
        <fullName evidence="2">Peptidase C2 calpain domain-containing protein</fullName>
    </recommendedName>
</protein>
<dbReference type="InterPro" id="IPR022684">
    <property type="entry name" value="Calpain_cysteine_protease"/>
</dbReference>
<dbReference type="Pfam" id="PF01067">
    <property type="entry name" value="Calpain_III"/>
    <property type="match status" value="1"/>
</dbReference>
<sequence>MSSTFINRREVCGRFTLPPGDYAIIPSTFQPHKNGSFVLRVFSEKKVDTSETVNVLPVWTAENVPVCGAKTVP</sequence>
<dbReference type="Ensembl" id="ENSORLT00020033276.1">
    <property type="protein sequence ID" value="ENSORLP00020015000.1"/>
    <property type="gene ID" value="ENSORLG00020016008.1"/>
</dbReference>
<reference key="1">
    <citation type="journal article" date="2007" name="Nature">
        <title>The medaka draft genome and insights into vertebrate genome evolution.</title>
        <authorList>
            <person name="Kasahara M."/>
            <person name="Naruse K."/>
            <person name="Sasaki S."/>
            <person name="Nakatani Y."/>
            <person name="Qu W."/>
            <person name="Ahsan B."/>
            <person name="Yamada T."/>
            <person name="Nagayasu Y."/>
            <person name="Doi K."/>
            <person name="Kasai Y."/>
            <person name="Jindo T."/>
            <person name="Kobayashi D."/>
            <person name="Shimada A."/>
            <person name="Toyoda A."/>
            <person name="Kuroki Y."/>
            <person name="Fujiyama A."/>
            <person name="Sasaki T."/>
            <person name="Shimizu A."/>
            <person name="Asakawa S."/>
            <person name="Shimizu N."/>
            <person name="Hashimoto S."/>
            <person name="Yang J."/>
            <person name="Lee Y."/>
            <person name="Matsushima K."/>
            <person name="Sugano S."/>
            <person name="Sakaizumi M."/>
            <person name="Narita T."/>
            <person name="Ohishi K."/>
            <person name="Haga S."/>
            <person name="Ohta F."/>
            <person name="Nomoto H."/>
            <person name="Nogata K."/>
            <person name="Morishita T."/>
            <person name="Endo T."/>
            <person name="Shin-I T."/>
            <person name="Takeda H."/>
            <person name="Morishita S."/>
            <person name="Kohara Y."/>
        </authorList>
    </citation>
    <scope>NUCLEOTIDE SEQUENCE [LARGE SCALE GENOMIC DNA]</scope>
    <source>
        <strain>Hd-rR</strain>
    </source>
</reference>